<protein>
    <submittedName>
        <fullName evidence="1">Uncharacterized protein</fullName>
    </submittedName>
</protein>
<dbReference type="AlphaFoldDB" id="A0AAX4IZY9"/>
<proteinExistence type="predicted"/>
<dbReference type="Proteomes" id="UP001322277">
    <property type="component" value="Chromosome 9"/>
</dbReference>
<dbReference type="RefSeq" id="XP_062786080.1">
    <property type="nucleotide sequence ID" value="XM_062930029.1"/>
</dbReference>
<dbReference type="GeneID" id="87950373"/>
<reference evidence="2" key="1">
    <citation type="journal article" date="2023" name="bioRxiv">
        <title>Complete genome of the Medicago anthracnose fungus, Colletotrichum destructivum, reveals a mini-chromosome-like region within a core chromosome.</title>
        <authorList>
            <person name="Lapalu N."/>
            <person name="Simon A."/>
            <person name="Lu A."/>
            <person name="Plaumann P.-L."/>
            <person name="Amselem J."/>
            <person name="Pigne S."/>
            <person name="Auger A."/>
            <person name="Koch C."/>
            <person name="Dallery J.-F."/>
            <person name="O'Connell R.J."/>
        </authorList>
    </citation>
    <scope>NUCLEOTIDE SEQUENCE [LARGE SCALE GENOMIC DNA]</scope>
    <source>
        <strain evidence="2">CBS 520.97</strain>
    </source>
</reference>
<accession>A0AAX4IZY9</accession>
<gene>
    <name evidence="1" type="ORF">CDEST_13873</name>
</gene>
<dbReference type="EMBL" id="CP137313">
    <property type="protein sequence ID" value="WQF88859.1"/>
    <property type="molecule type" value="Genomic_DNA"/>
</dbReference>
<keyword evidence="2" id="KW-1185">Reference proteome</keyword>
<sequence>MSLTFSASLLCTTTYNMKIGFRASFFIFQSALRPASFSSWVRLARPTTNQPPPTHHLHLVQLPSPSHVFSGRLGTAVWGGFIIRHTAAIQRVLFLSHLSNGPVYLNIRPLTAGPSRPKAPPFHGLPPAPWPASCLLLAALQRLVMNSMQEPSTDYCAEAAVEVYWLQEAEISAYVSCQPATQRRVMAVLVYHDAGCFQSPELCGSALCKLRVEPLQPSCQDAHVHLSVCHIEASTS</sequence>
<name>A0AAX4IZY9_9PEZI</name>
<evidence type="ECO:0000313" key="1">
    <source>
        <dbReference type="EMBL" id="WQF88859.1"/>
    </source>
</evidence>
<organism evidence="1 2">
    <name type="scientific">Colletotrichum destructivum</name>
    <dbReference type="NCBI Taxonomy" id="34406"/>
    <lineage>
        <taxon>Eukaryota</taxon>
        <taxon>Fungi</taxon>
        <taxon>Dikarya</taxon>
        <taxon>Ascomycota</taxon>
        <taxon>Pezizomycotina</taxon>
        <taxon>Sordariomycetes</taxon>
        <taxon>Hypocreomycetidae</taxon>
        <taxon>Glomerellales</taxon>
        <taxon>Glomerellaceae</taxon>
        <taxon>Colletotrichum</taxon>
        <taxon>Colletotrichum destructivum species complex</taxon>
    </lineage>
</organism>
<dbReference type="KEGG" id="cdet:87950373"/>
<evidence type="ECO:0000313" key="2">
    <source>
        <dbReference type="Proteomes" id="UP001322277"/>
    </source>
</evidence>